<evidence type="ECO:0000313" key="2">
    <source>
        <dbReference type="EMBL" id="KAB6913308.1"/>
    </source>
</evidence>
<dbReference type="Proteomes" id="UP000182842">
    <property type="component" value="Unassembled WGS sequence"/>
</dbReference>
<dbReference type="Proteomes" id="UP000232654">
    <property type="component" value="Unassembled WGS sequence"/>
</dbReference>
<evidence type="ECO:0000313" key="18">
    <source>
        <dbReference type="Proteomes" id="UP000432196"/>
    </source>
</evidence>
<evidence type="ECO:0000313" key="13">
    <source>
        <dbReference type="EMBL" id="SEB55763.1"/>
    </source>
</evidence>
<evidence type="ECO:0000313" key="11">
    <source>
        <dbReference type="EMBL" id="RGL51861.1"/>
    </source>
</evidence>
<dbReference type="Proteomes" id="UP000265775">
    <property type="component" value="Unassembled WGS sequence"/>
</dbReference>
<dbReference type="NCBIfam" id="TIGR00481">
    <property type="entry name" value="YbhB/YbcL family Raf kinase inhibitor-like protein"/>
    <property type="match status" value="1"/>
</dbReference>
<evidence type="ECO:0000313" key="24">
    <source>
        <dbReference type="Proteomes" id="UP000491334"/>
    </source>
</evidence>
<dbReference type="InterPro" id="IPR005247">
    <property type="entry name" value="YbhB_YbcL/LppC-like"/>
</dbReference>
<dbReference type="Pfam" id="PF01161">
    <property type="entry name" value="PBP"/>
    <property type="match status" value="1"/>
</dbReference>
<evidence type="ECO:0000313" key="17">
    <source>
        <dbReference type="Proteomes" id="UP000265775"/>
    </source>
</evidence>
<evidence type="ECO:0000313" key="15">
    <source>
        <dbReference type="Proteomes" id="UP000232654"/>
    </source>
</evidence>
<proteinExistence type="inferred from homology"/>
<keyword evidence="12" id="KW-0649">Protein kinase inhibitor</keyword>
<dbReference type="EMBL" id="WDWL01000005">
    <property type="protein sequence ID" value="KAB7073361.1"/>
    <property type="molecule type" value="Genomic_DNA"/>
</dbReference>
<dbReference type="EMBL" id="WDWU01000011">
    <property type="protein sequence ID" value="KAB7056614.1"/>
    <property type="molecule type" value="Genomic_DNA"/>
</dbReference>
<dbReference type="EMBL" id="WDZO01000007">
    <property type="protein sequence ID" value="KAB6913308.1"/>
    <property type="molecule type" value="Genomic_DNA"/>
</dbReference>
<dbReference type="Proteomes" id="UP000638311">
    <property type="component" value="Unassembled WGS sequence"/>
</dbReference>
<gene>
    <name evidence="10" type="ORF">APC1503_0168</name>
    <name evidence="12" type="ORF">DWV59_05305</name>
    <name evidence="11" type="ORF">DXC63_01795</name>
    <name evidence="7" type="ORF">GBB65_06265</name>
    <name evidence="6" type="ORF">GBC43_06575</name>
    <name evidence="5" type="ORF">GBI83_05025</name>
    <name evidence="4" type="ORF">GBI87_08300</name>
    <name evidence="2" type="ORF">GBJ98_04530</name>
    <name evidence="3" type="ORF">GBK06_03885</name>
    <name evidence="8" type="ORF">GT999_03090</name>
    <name evidence="9" type="ORF">GUA24_03830</name>
    <name evidence="13" type="ORF">SAMN04489748_1511</name>
</gene>
<comment type="similarity">
    <text evidence="1">Belongs to the UPF0098 family.</text>
</comment>
<dbReference type="Proteomes" id="UP000466472">
    <property type="component" value="Unassembled WGS sequence"/>
</dbReference>
<evidence type="ECO:0000313" key="19">
    <source>
        <dbReference type="Proteomes" id="UP000451234"/>
    </source>
</evidence>
<dbReference type="Proteomes" id="UP000451234">
    <property type="component" value="Unassembled WGS sequence"/>
</dbReference>
<dbReference type="SUPFAM" id="SSF49777">
    <property type="entry name" value="PEBP-like"/>
    <property type="match status" value="1"/>
</dbReference>
<dbReference type="GeneID" id="69577400"/>
<evidence type="ECO:0000313" key="8">
    <source>
        <dbReference type="EMBL" id="MZR88307.1"/>
    </source>
</evidence>
<dbReference type="Proteomes" id="UP000460333">
    <property type="component" value="Unassembled WGS sequence"/>
</dbReference>
<reference evidence="13 14" key="1">
    <citation type="submission" date="2016-10" db="EMBL/GenBank/DDBJ databases">
        <authorList>
            <person name="Varghese N."/>
            <person name="Submissions S."/>
        </authorList>
    </citation>
    <scope>NUCLEOTIDE SEQUENCE [LARGE SCALE GENOMIC DNA]</scope>
    <source>
        <strain evidence="13 14">DSM 20219</strain>
    </source>
</reference>
<evidence type="ECO:0000313" key="3">
    <source>
        <dbReference type="EMBL" id="KAB6919186.1"/>
    </source>
</evidence>
<name>A0A0A1GPR6_BIFLN</name>
<evidence type="ECO:0000313" key="7">
    <source>
        <dbReference type="EMBL" id="KAB7322743.1"/>
    </source>
</evidence>
<evidence type="ECO:0000313" key="12">
    <source>
        <dbReference type="EMBL" id="RGW64946.1"/>
    </source>
</evidence>
<dbReference type="EMBL" id="WDZP01000006">
    <property type="protein sequence ID" value="KAB6919186.1"/>
    <property type="molecule type" value="Genomic_DNA"/>
</dbReference>
<dbReference type="InterPro" id="IPR036610">
    <property type="entry name" value="PEBP-like_sf"/>
</dbReference>
<evidence type="ECO:0000313" key="23">
    <source>
        <dbReference type="Proteomes" id="UP000481350"/>
    </source>
</evidence>
<dbReference type="EMBL" id="PJDT01000005">
    <property type="protein sequence ID" value="PKC91071.1"/>
    <property type="molecule type" value="Genomic_DNA"/>
</dbReference>
<dbReference type="EMBL" id="WDRV01000006">
    <property type="protein sequence ID" value="KAB7322743.1"/>
    <property type="molecule type" value="Genomic_DNA"/>
</dbReference>
<evidence type="ECO:0000313" key="14">
    <source>
        <dbReference type="Proteomes" id="UP000182842"/>
    </source>
</evidence>
<protein>
    <submittedName>
        <fullName evidence="12">YbhB/YbcL family Raf kinase inhibitor-like protein</fullName>
    </submittedName>
</protein>
<evidence type="ECO:0000313" key="22">
    <source>
        <dbReference type="Proteomes" id="UP000467387"/>
    </source>
</evidence>
<dbReference type="InterPro" id="IPR008914">
    <property type="entry name" value="PEBP"/>
</dbReference>
<dbReference type="Gene3D" id="3.90.280.10">
    <property type="entry name" value="PEBP-like"/>
    <property type="match status" value="1"/>
</dbReference>
<dbReference type="Proteomes" id="UP000261288">
    <property type="component" value="Unassembled WGS sequence"/>
</dbReference>
<evidence type="ECO:0000313" key="20">
    <source>
        <dbReference type="Proteomes" id="UP000460333"/>
    </source>
</evidence>
<evidence type="ECO:0000313" key="16">
    <source>
        <dbReference type="Proteomes" id="UP000261288"/>
    </source>
</evidence>
<accession>A0A0A1GPR6</accession>
<dbReference type="EMBL" id="QSAR01000004">
    <property type="protein sequence ID" value="RGW64946.1"/>
    <property type="molecule type" value="Genomic_DNA"/>
</dbReference>
<evidence type="ECO:0000313" key="6">
    <source>
        <dbReference type="EMBL" id="KAB7235559.1"/>
    </source>
</evidence>
<dbReference type="EMBL" id="WXDR01000004">
    <property type="protein sequence ID" value="MZU08166.1"/>
    <property type="molecule type" value="Genomic_DNA"/>
</dbReference>
<evidence type="ECO:0000313" key="9">
    <source>
        <dbReference type="EMBL" id="MZU08166.1"/>
    </source>
</evidence>
<dbReference type="EMBL" id="FNRW01000004">
    <property type="protein sequence ID" value="SEB55763.1"/>
    <property type="molecule type" value="Genomic_DNA"/>
</dbReference>
<sequence>MKISADFTVIPDDFAKAAAPEYFNGGVPVVSFPFYIDDVDPEARYLHWEFVDPDSIPVCGFEWIHWSVANLPIDALMYDFNDSHALAIPPDFSRQLPAMIPETVQGCNSSASKFLGRSTDPAVIMRYNGPQPPDKDHEYYLQVWATKKPLPGLNQGFWLNELLHALRNSGEVPDTDGIFLTGKA</sequence>
<dbReference type="Proteomes" id="UP000432196">
    <property type="component" value="Unassembled WGS sequence"/>
</dbReference>
<dbReference type="GO" id="GO:0004860">
    <property type="term" value="F:protein kinase inhibitor activity"/>
    <property type="evidence" value="ECO:0007669"/>
    <property type="project" value="UniProtKB-KW"/>
</dbReference>
<reference evidence="18 19" key="4">
    <citation type="journal article" date="2019" name="Nat. Med.">
        <title>A library of human gut bacterial isolates paired with longitudinal multiomics data enables mechanistic microbiome research.</title>
        <authorList>
            <person name="Poyet M."/>
            <person name="Groussin M."/>
            <person name="Gibbons S.M."/>
            <person name="Avila-Pacheco J."/>
            <person name="Jiang X."/>
            <person name="Kearney S.M."/>
            <person name="Perrotta A.R."/>
            <person name="Berdy B."/>
            <person name="Zhao S."/>
            <person name="Lieberman T.D."/>
            <person name="Swanson P.K."/>
            <person name="Smith M."/>
            <person name="Roesemann S."/>
            <person name="Alexander J.E."/>
            <person name="Rich S.A."/>
            <person name="Livny J."/>
            <person name="Vlamakis H."/>
            <person name="Clish C."/>
            <person name="Bullock K."/>
            <person name="Deik A."/>
            <person name="Scott J."/>
            <person name="Pierce K.A."/>
            <person name="Xavier R.J."/>
            <person name="Alm E.J."/>
        </authorList>
    </citation>
    <scope>NUCLEOTIDE SEQUENCE [LARGE SCALE GENOMIC DNA]</scope>
    <source>
        <strain evidence="6 20">BIOML-A118</strain>
        <strain evidence="5 18">BIOML-A201</strain>
        <strain evidence="4 22">BIOML-A210</strain>
        <strain evidence="2 23">BIOML-A283</strain>
        <strain evidence="3 24">BIOML-A284</strain>
        <strain evidence="8 21">BIOML-A395</strain>
        <strain evidence="9">BIOML-A409</strain>
        <strain evidence="7 19">BIOML-A75</strain>
    </source>
</reference>
<dbReference type="AlphaFoldDB" id="A0A0A1GPR6"/>
<dbReference type="CDD" id="cd00865">
    <property type="entry name" value="PEBP_bact_arch"/>
    <property type="match status" value="1"/>
</dbReference>
<evidence type="ECO:0000313" key="21">
    <source>
        <dbReference type="Proteomes" id="UP000466472"/>
    </source>
</evidence>
<reference evidence="10 15" key="2">
    <citation type="submission" date="2017-12" db="EMBL/GenBank/DDBJ databases">
        <title>Bifidobacterium longum APC/DPC strains.</title>
        <authorList>
            <person name="Arboleya S."/>
        </authorList>
    </citation>
    <scope>NUCLEOTIDE SEQUENCE [LARGE SCALE GENOMIC DNA]</scope>
    <source>
        <strain evidence="10 15">APC1503</strain>
    </source>
</reference>
<dbReference type="EMBL" id="WDTJ01000007">
    <property type="protein sequence ID" value="KAB7235559.1"/>
    <property type="molecule type" value="Genomic_DNA"/>
</dbReference>
<dbReference type="Proteomes" id="UP000481350">
    <property type="component" value="Unassembled WGS sequence"/>
</dbReference>
<dbReference type="Proteomes" id="UP000467387">
    <property type="component" value="Unassembled WGS sequence"/>
</dbReference>
<dbReference type="RefSeq" id="WP_007057741.1">
    <property type="nucleotide sequence ID" value="NZ_AP014658.1"/>
</dbReference>
<reference evidence="16 17" key="3">
    <citation type="submission" date="2018-08" db="EMBL/GenBank/DDBJ databases">
        <title>A genome reference for cultivated species of the human gut microbiota.</title>
        <authorList>
            <person name="Zou Y."/>
            <person name="Xue W."/>
            <person name="Luo G."/>
        </authorList>
    </citation>
    <scope>NUCLEOTIDE SEQUENCE [LARGE SCALE GENOMIC DNA]</scope>
    <source>
        <strain evidence="12 17">AF11-12</strain>
        <strain evidence="11 16">TF06-45A</strain>
    </source>
</reference>
<dbReference type="EMBL" id="WXEF01000004">
    <property type="protein sequence ID" value="MZR88307.1"/>
    <property type="molecule type" value="Genomic_DNA"/>
</dbReference>
<evidence type="ECO:0000256" key="1">
    <source>
        <dbReference type="ARBA" id="ARBA00007120"/>
    </source>
</evidence>
<dbReference type="EMBL" id="QSRZ01000002">
    <property type="protein sequence ID" value="RGL51861.1"/>
    <property type="molecule type" value="Genomic_DNA"/>
</dbReference>
<dbReference type="Proteomes" id="UP000491334">
    <property type="component" value="Unassembled WGS sequence"/>
</dbReference>
<evidence type="ECO:0000313" key="10">
    <source>
        <dbReference type="EMBL" id="PKC91071.1"/>
    </source>
</evidence>
<comment type="caution">
    <text evidence="12">The sequence shown here is derived from an EMBL/GenBank/DDBJ whole genome shotgun (WGS) entry which is preliminary data.</text>
</comment>
<evidence type="ECO:0000313" key="5">
    <source>
        <dbReference type="EMBL" id="KAB7073361.1"/>
    </source>
</evidence>
<evidence type="ECO:0000313" key="4">
    <source>
        <dbReference type="EMBL" id="KAB7056614.1"/>
    </source>
</evidence>
<organism evidence="12 17">
    <name type="scientific">Bifidobacterium longum</name>
    <dbReference type="NCBI Taxonomy" id="216816"/>
    <lineage>
        <taxon>Bacteria</taxon>
        <taxon>Bacillati</taxon>
        <taxon>Actinomycetota</taxon>
        <taxon>Actinomycetes</taxon>
        <taxon>Bifidobacteriales</taxon>
        <taxon>Bifidobacteriaceae</taxon>
        <taxon>Bifidobacterium</taxon>
    </lineage>
</organism>